<comment type="caution">
    <text evidence="4">The sequence shown here is derived from an EMBL/GenBank/DDBJ whole genome shotgun (WGS) entry which is preliminary data.</text>
</comment>
<dbReference type="Gene3D" id="3.30.559.10">
    <property type="entry name" value="Chloramphenicol acetyltransferase-like domain"/>
    <property type="match status" value="2"/>
</dbReference>
<evidence type="ECO:0000313" key="4">
    <source>
        <dbReference type="EMBL" id="KAG9451153.1"/>
    </source>
</evidence>
<accession>A0AAV7EQY0</accession>
<keyword evidence="1" id="KW-0808">Transferase</keyword>
<organism evidence="4 5">
    <name type="scientific">Aristolochia fimbriata</name>
    <name type="common">White veined hardy Dutchman's pipe vine</name>
    <dbReference type="NCBI Taxonomy" id="158543"/>
    <lineage>
        <taxon>Eukaryota</taxon>
        <taxon>Viridiplantae</taxon>
        <taxon>Streptophyta</taxon>
        <taxon>Embryophyta</taxon>
        <taxon>Tracheophyta</taxon>
        <taxon>Spermatophyta</taxon>
        <taxon>Magnoliopsida</taxon>
        <taxon>Magnoliidae</taxon>
        <taxon>Piperales</taxon>
        <taxon>Aristolochiaceae</taxon>
        <taxon>Aristolochia</taxon>
    </lineage>
</organism>
<dbReference type="EMBL" id="JAINDJ010000004">
    <property type="protein sequence ID" value="KAG9451153.1"/>
    <property type="molecule type" value="Genomic_DNA"/>
</dbReference>
<dbReference type="AlphaFoldDB" id="A0AAV7EQY0"/>
<dbReference type="Pfam" id="PF02458">
    <property type="entry name" value="Transferase"/>
    <property type="match status" value="1"/>
</dbReference>
<evidence type="ECO:0000256" key="1">
    <source>
        <dbReference type="ARBA" id="ARBA00022679"/>
    </source>
</evidence>
<keyword evidence="5" id="KW-1185">Reference proteome</keyword>
<feature type="region of interest" description="Disordered" evidence="3">
    <location>
        <begin position="222"/>
        <end position="243"/>
    </location>
</feature>
<dbReference type="InterPro" id="IPR023213">
    <property type="entry name" value="CAT-like_dom_sf"/>
</dbReference>
<dbReference type="Proteomes" id="UP000825729">
    <property type="component" value="Unassembled WGS sequence"/>
</dbReference>
<dbReference type="PANTHER" id="PTHR31625">
    <property type="match status" value="1"/>
</dbReference>
<dbReference type="GO" id="GO:0016747">
    <property type="term" value="F:acyltransferase activity, transferring groups other than amino-acyl groups"/>
    <property type="evidence" value="ECO:0007669"/>
    <property type="project" value="UniProtKB-ARBA"/>
</dbReference>
<dbReference type="InterPro" id="IPR051504">
    <property type="entry name" value="Plant_metabolite_acyltrans"/>
</dbReference>
<gene>
    <name evidence="4" type="ORF">H6P81_011118</name>
</gene>
<proteinExistence type="predicted"/>
<evidence type="ECO:0000256" key="2">
    <source>
        <dbReference type="ARBA" id="ARBA00023315"/>
    </source>
</evidence>
<evidence type="ECO:0000313" key="5">
    <source>
        <dbReference type="Proteomes" id="UP000825729"/>
    </source>
</evidence>
<name>A0AAV7EQY0_ARIFI</name>
<keyword evidence="2" id="KW-0012">Acyltransferase</keyword>
<sequence length="362" mass="39669">MKLLVVDGVKVVDERRVSPPVGSVPATELCLNYFDIAMLSVQVEYLFFFDFPGSTQDFRDVHFPRLKRSLSLALSLFYPLAGRVVPSPESPNYYPGGDRVIRYSDGDSVSLTLAESGNDFASLVGNQAKEAKAFHPLVPPLPRVTVFPGSGVSVGLTFNHVVSDGTGIIHFIKSWAAISKAGGGDVSVVKDLPSFDRASRGDLEPLKRAFLEKIATDHRIERLAASSSESKEEPNQTTRHGRRRMTRATFVLKRAHIEALRSSNKIKISSFSAACALVWSCLAKSRPTPPRRGDGESYGTHCFWLPANHRHRLRPPLGRACFGNFSPVVSHAELAGENGFSSASEAIQSAIRRIDEGRVDHL</sequence>
<reference evidence="4 5" key="1">
    <citation type="submission" date="2021-07" db="EMBL/GenBank/DDBJ databases">
        <title>The Aristolochia fimbriata genome: insights into angiosperm evolution, floral development and chemical biosynthesis.</title>
        <authorList>
            <person name="Jiao Y."/>
        </authorList>
    </citation>
    <scope>NUCLEOTIDE SEQUENCE [LARGE SCALE GENOMIC DNA]</scope>
    <source>
        <strain evidence="4">IBCAS-2021</strain>
        <tissue evidence="4">Leaf</tissue>
    </source>
</reference>
<evidence type="ECO:0000256" key="3">
    <source>
        <dbReference type="SAM" id="MobiDB-lite"/>
    </source>
</evidence>
<protein>
    <submittedName>
        <fullName evidence="4">Uncharacterized protein</fullName>
    </submittedName>
</protein>